<accession>A0A328PA12</accession>
<dbReference type="GO" id="GO:0046914">
    <property type="term" value="F:transition metal ion binding"/>
    <property type="evidence" value="ECO:0007669"/>
    <property type="project" value="InterPro"/>
</dbReference>
<evidence type="ECO:0000256" key="1">
    <source>
        <dbReference type="ARBA" id="ARBA00023004"/>
    </source>
</evidence>
<evidence type="ECO:0000313" key="3">
    <source>
        <dbReference type="EMBL" id="RAO79049.1"/>
    </source>
</evidence>
<dbReference type="Gene3D" id="2.30.30.90">
    <property type="match status" value="1"/>
</dbReference>
<feature type="domain" description="Ferrous iron transporter FeoA-like" evidence="2">
    <location>
        <begin position="2"/>
        <end position="74"/>
    </location>
</feature>
<gene>
    <name evidence="3" type="ORF">DPC56_05275</name>
</gene>
<proteinExistence type="predicted"/>
<dbReference type="Pfam" id="PF04023">
    <property type="entry name" value="FeoA"/>
    <property type="match status" value="1"/>
</dbReference>
<dbReference type="SUPFAM" id="SSF50037">
    <property type="entry name" value="C-terminal domain of transcriptional repressors"/>
    <property type="match status" value="1"/>
</dbReference>
<dbReference type="InterPro" id="IPR038157">
    <property type="entry name" value="FeoA_core_dom"/>
</dbReference>
<sequence>MITLKNLKTGKNAIVREITGGIGLKRRLESLNIRVGKKIRKVSTLPFRGPIIIEVDNCKIAIGRGMAGKILVEVIDENTPHGKP</sequence>
<keyword evidence="4" id="KW-1185">Reference proteome</keyword>
<protein>
    <submittedName>
        <fullName evidence="3">Ferrous iron transport protein A</fullName>
    </submittedName>
</protein>
<keyword evidence="1" id="KW-0408">Iron</keyword>
<name>A0A328PA12_9EURY</name>
<dbReference type="RefSeq" id="WP_112094027.1">
    <property type="nucleotide sequence ID" value="NZ_QLOE01000005.1"/>
</dbReference>
<evidence type="ECO:0000313" key="4">
    <source>
        <dbReference type="Proteomes" id="UP000249782"/>
    </source>
</evidence>
<organism evidence="3 4">
    <name type="scientific">Methanothermobacter tenebrarum</name>
    <dbReference type="NCBI Taxonomy" id="680118"/>
    <lineage>
        <taxon>Archaea</taxon>
        <taxon>Methanobacteriati</taxon>
        <taxon>Methanobacteriota</taxon>
        <taxon>Methanomada group</taxon>
        <taxon>Methanobacteria</taxon>
        <taxon>Methanobacteriales</taxon>
        <taxon>Methanobacteriaceae</taxon>
        <taxon>Methanothermobacter</taxon>
    </lineage>
</organism>
<dbReference type="PANTHER" id="PTHR43151">
    <property type="entry name" value="FEOA FAMILY PROTEIN"/>
    <property type="match status" value="1"/>
</dbReference>
<dbReference type="InterPro" id="IPR008988">
    <property type="entry name" value="Transcriptional_repressor_C"/>
</dbReference>
<dbReference type="EMBL" id="QLOE01000005">
    <property type="protein sequence ID" value="RAO79049.1"/>
    <property type="molecule type" value="Genomic_DNA"/>
</dbReference>
<dbReference type="PANTHER" id="PTHR43151:SF1">
    <property type="entry name" value="SSR2333 PROTEIN"/>
    <property type="match status" value="1"/>
</dbReference>
<dbReference type="OrthoDB" id="105333at2157"/>
<comment type="caution">
    <text evidence="3">The sequence shown here is derived from an EMBL/GenBank/DDBJ whole genome shotgun (WGS) entry which is preliminary data.</text>
</comment>
<evidence type="ECO:0000259" key="2">
    <source>
        <dbReference type="SMART" id="SM00899"/>
    </source>
</evidence>
<dbReference type="SMART" id="SM00899">
    <property type="entry name" value="FeoA"/>
    <property type="match status" value="1"/>
</dbReference>
<dbReference type="InterPro" id="IPR007167">
    <property type="entry name" value="Fe-transptr_FeoA-like"/>
</dbReference>
<dbReference type="InterPro" id="IPR053184">
    <property type="entry name" value="FeoA-like"/>
</dbReference>
<dbReference type="Proteomes" id="UP000249782">
    <property type="component" value="Unassembled WGS sequence"/>
</dbReference>
<reference evidence="3 4" key="1">
    <citation type="submission" date="2018-06" db="EMBL/GenBank/DDBJ databases">
        <title>Draft genome sequence of hyperthermophilic methanogen Methanothermobacter tenebrarum sp. MCM-B 1447.</title>
        <authorList>
            <person name="Pore S.D."/>
            <person name="Dagar S."/>
            <person name="Dhakephalkar P.K."/>
        </authorList>
    </citation>
    <scope>NUCLEOTIDE SEQUENCE [LARGE SCALE GENOMIC DNA]</scope>
    <source>
        <strain evidence="3 4">MCM B 1447</strain>
    </source>
</reference>
<dbReference type="AlphaFoldDB" id="A0A328PA12"/>